<dbReference type="EMBL" id="BDCR01000004">
    <property type="protein sequence ID" value="GAT63500.1"/>
    <property type="molecule type" value="Genomic_DNA"/>
</dbReference>
<feature type="transmembrane region" description="Helical" evidence="1">
    <location>
        <begin position="6"/>
        <end position="24"/>
    </location>
</feature>
<reference evidence="3" key="2">
    <citation type="journal article" date="2017" name="Genome Announc.">
        <title>Draft genome sequence of Paludibacter jiangxiensis NM7(T), a propionate-producing fermentative bacterium.</title>
        <authorList>
            <person name="Qiu Y.-L."/>
            <person name="Tourlousse D.M."/>
            <person name="Matsuura N."/>
            <person name="Ohashi A."/>
            <person name="Sekiguchi Y."/>
        </authorList>
    </citation>
    <scope>NUCLEOTIDE SEQUENCE [LARGE SCALE GENOMIC DNA]</scope>
    <source>
        <strain evidence="3">NM7</strain>
    </source>
</reference>
<evidence type="ECO:0000313" key="3">
    <source>
        <dbReference type="Proteomes" id="UP000076586"/>
    </source>
</evidence>
<keyword evidence="1" id="KW-0812">Transmembrane</keyword>
<name>A0A171ABY9_9BACT</name>
<dbReference type="Proteomes" id="UP000076586">
    <property type="component" value="Unassembled WGS sequence"/>
</dbReference>
<feature type="transmembrane region" description="Helical" evidence="1">
    <location>
        <begin position="31"/>
        <end position="50"/>
    </location>
</feature>
<feature type="transmembrane region" description="Helical" evidence="1">
    <location>
        <begin position="70"/>
        <end position="94"/>
    </location>
</feature>
<dbReference type="AlphaFoldDB" id="A0A171ABY9"/>
<comment type="caution">
    <text evidence="2">The sequence shown here is derived from an EMBL/GenBank/DDBJ whole genome shotgun (WGS) entry which is preliminary data.</text>
</comment>
<evidence type="ECO:0000256" key="1">
    <source>
        <dbReference type="SAM" id="Phobius"/>
    </source>
</evidence>
<organism evidence="2 3">
    <name type="scientific">Paludibacter jiangxiensis</name>
    <dbReference type="NCBI Taxonomy" id="681398"/>
    <lineage>
        <taxon>Bacteria</taxon>
        <taxon>Pseudomonadati</taxon>
        <taxon>Bacteroidota</taxon>
        <taxon>Bacteroidia</taxon>
        <taxon>Bacteroidales</taxon>
        <taxon>Paludibacteraceae</taxon>
        <taxon>Paludibacter</taxon>
    </lineage>
</organism>
<keyword evidence="1" id="KW-1133">Transmembrane helix</keyword>
<keyword evidence="3" id="KW-1185">Reference proteome</keyword>
<sequence>MNAFLLELPYVLVPFAMTMICRNVNYSLREYTFYGTGILIFLYPALLVLAENMLEVSTSCPLIDHHLVGYFLINTLFFVPLTLLLQLIFNAILLRDEENEWNEIE</sequence>
<keyword evidence="1" id="KW-0472">Membrane</keyword>
<gene>
    <name evidence="2" type="ORF">PJIAN_438</name>
</gene>
<evidence type="ECO:0000313" key="2">
    <source>
        <dbReference type="EMBL" id="GAT63500.1"/>
    </source>
</evidence>
<evidence type="ECO:0008006" key="4">
    <source>
        <dbReference type="Google" id="ProtNLM"/>
    </source>
</evidence>
<protein>
    <recommendedName>
        <fullName evidence="4">Lycopene cyclase domain-containing protein</fullName>
    </recommendedName>
</protein>
<reference evidence="3" key="1">
    <citation type="submission" date="2016-04" db="EMBL/GenBank/DDBJ databases">
        <title>Draft genome sequence of Paludibacter jiangxiensis strain NM7.</title>
        <authorList>
            <person name="Qiu Y."/>
            <person name="Matsuura N."/>
            <person name="Ohashi A."/>
            <person name="Tourlousse M.D."/>
            <person name="Sekiguchi Y."/>
        </authorList>
    </citation>
    <scope>NUCLEOTIDE SEQUENCE [LARGE SCALE GENOMIC DNA]</scope>
    <source>
        <strain evidence="3">NM7</strain>
    </source>
</reference>
<accession>A0A171ABY9</accession>
<dbReference type="RefSeq" id="WP_068704787.1">
    <property type="nucleotide sequence ID" value="NZ_BDCR01000004.1"/>
</dbReference>
<proteinExistence type="predicted"/>